<dbReference type="GO" id="GO:0043235">
    <property type="term" value="C:receptor complex"/>
    <property type="evidence" value="ECO:0007669"/>
    <property type="project" value="TreeGrafter"/>
</dbReference>
<evidence type="ECO:0000259" key="28">
    <source>
        <dbReference type="PROSITE" id="PS50026"/>
    </source>
</evidence>
<evidence type="ECO:0000256" key="23">
    <source>
        <dbReference type="PROSITE-ProRule" id="PRU00076"/>
    </source>
</evidence>
<keyword evidence="14 25" id="KW-1133">Transmembrane helix</keyword>
<dbReference type="InterPro" id="IPR000742">
    <property type="entry name" value="EGF"/>
</dbReference>
<reference evidence="29 30" key="1">
    <citation type="submission" date="2022-05" db="EMBL/GenBank/DDBJ databases">
        <authorList>
            <consortium name="Genoscope - CEA"/>
            <person name="William W."/>
        </authorList>
    </citation>
    <scope>NUCLEOTIDE SEQUENCE [LARGE SCALE GENOMIC DNA]</scope>
</reference>
<evidence type="ECO:0000256" key="15">
    <source>
        <dbReference type="ARBA" id="ARBA00023136"/>
    </source>
</evidence>
<evidence type="ECO:0000313" key="29">
    <source>
        <dbReference type="EMBL" id="CAH3125280.1"/>
    </source>
</evidence>
<dbReference type="InterPro" id="IPR049883">
    <property type="entry name" value="NOTCH1_EGF-like"/>
</dbReference>
<dbReference type="Pfam" id="PF13855">
    <property type="entry name" value="LRR_8"/>
    <property type="match status" value="2"/>
</dbReference>
<keyword evidence="18" id="KW-0675">Receptor</keyword>
<keyword evidence="6" id="KW-0808">Transferase</keyword>
<keyword evidence="19" id="KW-0325">Glycoprotein</keyword>
<dbReference type="SUPFAM" id="SSF57184">
    <property type="entry name" value="Growth factor receptor domain"/>
    <property type="match status" value="1"/>
</dbReference>
<dbReference type="InterPro" id="IPR000152">
    <property type="entry name" value="EGF-type_Asp/Asn_hydroxyl_site"/>
</dbReference>
<evidence type="ECO:0000256" key="20">
    <source>
        <dbReference type="ARBA" id="ARBA00023319"/>
    </source>
</evidence>
<feature type="transmembrane region" description="Helical" evidence="25">
    <location>
        <begin position="522"/>
        <end position="546"/>
    </location>
</feature>
<keyword evidence="20" id="KW-0393">Immunoglobulin domain</keyword>
<evidence type="ECO:0000256" key="5">
    <source>
        <dbReference type="ARBA" id="ARBA00022614"/>
    </source>
</evidence>
<proteinExistence type="predicted"/>
<dbReference type="InterPro" id="IPR001881">
    <property type="entry name" value="EGF-like_Ca-bd_dom"/>
</dbReference>
<dbReference type="InterPro" id="IPR001611">
    <property type="entry name" value="Leu-rich_rpt"/>
</dbReference>
<feature type="domain" description="Protein kinase" evidence="27">
    <location>
        <begin position="607"/>
        <end position="878"/>
    </location>
</feature>
<dbReference type="InterPro" id="IPR009030">
    <property type="entry name" value="Growth_fac_rcpt_cys_sf"/>
</dbReference>
<dbReference type="GO" id="GO:0005509">
    <property type="term" value="F:calcium ion binding"/>
    <property type="evidence" value="ECO:0007669"/>
    <property type="project" value="InterPro"/>
</dbReference>
<dbReference type="Gene3D" id="2.10.25.10">
    <property type="entry name" value="Laminin"/>
    <property type="match status" value="1"/>
</dbReference>
<evidence type="ECO:0000256" key="17">
    <source>
        <dbReference type="ARBA" id="ARBA00023157"/>
    </source>
</evidence>
<keyword evidence="3 23" id="KW-0245">EGF-like domain</keyword>
<protein>
    <recommendedName>
        <fullName evidence="2">receptor protein-tyrosine kinase</fullName>
        <ecNumber evidence="2">2.7.10.1</ecNumber>
    </recommendedName>
</protein>
<evidence type="ECO:0000256" key="18">
    <source>
        <dbReference type="ARBA" id="ARBA00023170"/>
    </source>
</evidence>
<dbReference type="PROSITE" id="PS00109">
    <property type="entry name" value="PROTEIN_KINASE_TYR"/>
    <property type="match status" value="1"/>
</dbReference>
<evidence type="ECO:0000256" key="6">
    <source>
        <dbReference type="ARBA" id="ARBA00022679"/>
    </source>
</evidence>
<evidence type="ECO:0000256" key="16">
    <source>
        <dbReference type="ARBA" id="ARBA00023137"/>
    </source>
</evidence>
<comment type="caution">
    <text evidence="23">Lacks conserved residue(s) required for the propagation of feature annotation.</text>
</comment>
<dbReference type="GO" id="GO:0005524">
    <property type="term" value="F:ATP binding"/>
    <property type="evidence" value="ECO:0007669"/>
    <property type="project" value="UniProtKB-UniRule"/>
</dbReference>
<dbReference type="CDD" id="cd00192">
    <property type="entry name" value="PTKc"/>
    <property type="match status" value="1"/>
</dbReference>
<name>A0AAU9WTF1_9CNID</name>
<comment type="caution">
    <text evidence="29">The sequence shown here is derived from an EMBL/GenBank/DDBJ whole genome shotgun (WGS) entry which is preliminary data.</text>
</comment>
<dbReference type="SMART" id="SM00181">
    <property type="entry name" value="EGF"/>
    <property type="match status" value="2"/>
</dbReference>
<dbReference type="SMART" id="SM00369">
    <property type="entry name" value="LRR_TYP"/>
    <property type="match status" value="8"/>
</dbReference>
<evidence type="ECO:0000256" key="19">
    <source>
        <dbReference type="ARBA" id="ARBA00023180"/>
    </source>
</evidence>
<evidence type="ECO:0000256" key="13">
    <source>
        <dbReference type="ARBA" id="ARBA00022902"/>
    </source>
</evidence>
<keyword evidence="5" id="KW-0433">Leucine-rich repeat</keyword>
<evidence type="ECO:0000256" key="24">
    <source>
        <dbReference type="PROSITE-ProRule" id="PRU10141"/>
    </source>
</evidence>
<dbReference type="Gene3D" id="3.30.200.20">
    <property type="entry name" value="Phosphorylase Kinase, domain 1"/>
    <property type="match status" value="1"/>
</dbReference>
<dbReference type="InterPro" id="IPR003591">
    <property type="entry name" value="Leu-rich_rpt_typical-subtyp"/>
</dbReference>
<dbReference type="PROSITE" id="PS01186">
    <property type="entry name" value="EGF_2"/>
    <property type="match status" value="1"/>
</dbReference>
<gene>
    <name evidence="29" type="ORF">PMEA_00012038</name>
</gene>
<dbReference type="GO" id="GO:0004714">
    <property type="term" value="F:transmembrane receptor protein tyrosine kinase activity"/>
    <property type="evidence" value="ECO:0007669"/>
    <property type="project" value="UniProtKB-EC"/>
</dbReference>
<organism evidence="29 30">
    <name type="scientific">Pocillopora meandrina</name>
    <dbReference type="NCBI Taxonomy" id="46732"/>
    <lineage>
        <taxon>Eukaryota</taxon>
        <taxon>Metazoa</taxon>
        <taxon>Cnidaria</taxon>
        <taxon>Anthozoa</taxon>
        <taxon>Hexacorallia</taxon>
        <taxon>Scleractinia</taxon>
        <taxon>Astrocoeniina</taxon>
        <taxon>Pocilloporidae</taxon>
        <taxon>Pocillopora</taxon>
    </lineage>
</organism>
<dbReference type="Gene3D" id="3.80.10.10">
    <property type="entry name" value="Ribonuclease Inhibitor"/>
    <property type="match status" value="2"/>
</dbReference>
<dbReference type="InterPro" id="IPR032675">
    <property type="entry name" value="LRR_dom_sf"/>
</dbReference>
<feature type="binding site" evidence="24">
    <location>
        <position position="638"/>
    </location>
    <ligand>
        <name>ATP</name>
        <dbReference type="ChEBI" id="CHEBI:30616"/>
    </ligand>
</feature>
<dbReference type="SMART" id="SM00179">
    <property type="entry name" value="EGF_CA"/>
    <property type="match status" value="1"/>
</dbReference>
<dbReference type="InterPro" id="IPR000483">
    <property type="entry name" value="Cys-rich_flank_reg_C"/>
</dbReference>
<evidence type="ECO:0000313" key="30">
    <source>
        <dbReference type="Proteomes" id="UP001159428"/>
    </source>
</evidence>
<keyword evidence="15 25" id="KW-0472">Membrane</keyword>
<dbReference type="CDD" id="cd00054">
    <property type="entry name" value="EGF_CA"/>
    <property type="match status" value="1"/>
</dbReference>
<dbReference type="SMART" id="SM00082">
    <property type="entry name" value="LRRCT"/>
    <property type="match status" value="1"/>
</dbReference>
<keyword evidence="4" id="KW-0597">Phosphoprotein</keyword>
<dbReference type="InterPro" id="IPR050122">
    <property type="entry name" value="RTK"/>
</dbReference>
<evidence type="ECO:0000256" key="11">
    <source>
        <dbReference type="ARBA" id="ARBA00022777"/>
    </source>
</evidence>
<evidence type="ECO:0000256" key="10">
    <source>
        <dbReference type="ARBA" id="ARBA00022741"/>
    </source>
</evidence>
<dbReference type="GO" id="GO:0007399">
    <property type="term" value="P:nervous system development"/>
    <property type="evidence" value="ECO:0007669"/>
    <property type="project" value="UniProtKB-KW"/>
</dbReference>
<evidence type="ECO:0000259" key="27">
    <source>
        <dbReference type="PROSITE" id="PS50011"/>
    </source>
</evidence>
<keyword evidence="7 25" id="KW-0812">Transmembrane</keyword>
<dbReference type="SUPFAM" id="SSF57196">
    <property type="entry name" value="EGF/Laminin"/>
    <property type="match status" value="1"/>
</dbReference>
<evidence type="ECO:0000256" key="21">
    <source>
        <dbReference type="ARBA" id="ARBA00051243"/>
    </source>
</evidence>
<evidence type="ECO:0000256" key="3">
    <source>
        <dbReference type="ARBA" id="ARBA00022536"/>
    </source>
</evidence>
<keyword evidence="12 24" id="KW-0067">ATP-binding</keyword>
<keyword evidence="11" id="KW-0418">Kinase</keyword>
<dbReference type="PANTHER" id="PTHR24416">
    <property type="entry name" value="TYROSINE-PROTEIN KINASE RECEPTOR"/>
    <property type="match status" value="1"/>
</dbReference>
<evidence type="ECO:0000256" key="2">
    <source>
        <dbReference type="ARBA" id="ARBA00011902"/>
    </source>
</evidence>
<keyword evidence="13" id="KW-0524">Neurogenesis</keyword>
<dbReference type="InterPro" id="IPR011009">
    <property type="entry name" value="Kinase-like_dom_sf"/>
</dbReference>
<comment type="subcellular location">
    <subcellularLocation>
        <location evidence="1">Membrane</location>
        <topology evidence="1">Single-pass type I membrane protein</topology>
    </subcellularLocation>
</comment>
<dbReference type="FunFam" id="1.10.510.10:FF:000554">
    <property type="entry name" value="Predicted protein"/>
    <property type="match status" value="1"/>
</dbReference>
<keyword evidence="9" id="KW-0677">Repeat</keyword>
<comment type="catalytic activity">
    <reaction evidence="21">
        <text>L-tyrosyl-[protein] + ATP = O-phospho-L-tyrosyl-[protein] + ADP + H(+)</text>
        <dbReference type="Rhea" id="RHEA:10596"/>
        <dbReference type="Rhea" id="RHEA-COMP:10136"/>
        <dbReference type="Rhea" id="RHEA-COMP:20101"/>
        <dbReference type="ChEBI" id="CHEBI:15378"/>
        <dbReference type="ChEBI" id="CHEBI:30616"/>
        <dbReference type="ChEBI" id="CHEBI:46858"/>
        <dbReference type="ChEBI" id="CHEBI:61978"/>
        <dbReference type="ChEBI" id="CHEBI:456216"/>
        <dbReference type="EC" id="2.7.10.1"/>
    </reaction>
</comment>
<dbReference type="PROSITE" id="PS00010">
    <property type="entry name" value="ASX_HYDROXYL"/>
    <property type="match status" value="1"/>
</dbReference>
<feature type="domain" description="EGF-like" evidence="28">
    <location>
        <begin position="473"/>
        <end position="513"/>
    </location>
</feature>
<dbReference type="PRINTS" id="PR00109">
    <property type="entry name" value="TYRKINASE"/>
</dbReference>
<evidence type="ECO:0000256" key="14">
    <source>
        <dbReference type="ARBA" id="ARBA00022989"/>
    </source>
</evidence>
<dbReference type="GO" id="GO:0005886">
    <property type="term" value="C:plasma membrane"/>
    <property type="evidence" value="ECO:0007669"/>
    <property type="project" value="TreeGrafter"/>
</dbReference>
<dbReference type="GO" id="GO:0007169">
    <property type="term" value="P:cell surface receptor protein tyrosine kinase signaling pathway"/>
    <property type="evidence" value="ECO:0007669"/>
    <property type="project" value="TreeGrafter"/>
</dbReference>
<keyword evidence="17" id="KW-1015">Disulfide bond</keyword>
<dbReference type="Proteomes" id="UP001159428">
    <property type="component" value="Unassembled WGS sequence"/>
</dbReference>
<dbReference type="SUPFAM" id="SSF52058">
    <property type="entry name" value="L domain-like"/>
    <property type="match status" value="1"/>
</dbReference>
<dbReference type="InterPro" id="IPR018097">
    <property type="entry name" value="EGF_Ca-bd_CS"/>
</dbReference>
<keyword evidence="30" id="KW-1185">Reference proteome</keyword>
<evidence type="ECO:0000256" key="1">
    <source>
        <dbReference type="ARBA" id="ARBA00004479"/>
    </source>
</evidence>
<dbReference type="InterPro" id="IPR001245">
    <property type="entry name" value="Ser-Thr/Tyr_kinase_cat_dom"/>
</dbReference>
<evidence type="ECO:0000256" key="12">
    <source>
        <dbReference type="ARBA" id="ARBA00022840"/>
    </source>
</evidence>
<keyword evidence="16" id="KW-0829">Tyrosine-protein kinase</keyword>
<dbReference type="PROSITE" id="PS50026">
    <property type="entry name" value="EGF_3"/>
    <property type="match status" value="1"/>
</dbReference>
<dbReference type="PROSITE" id="PS01187">
    <property type="entry name" value="EGF_CA"/>
    <property type="match status" value="1"/>
</dbReference>
<dbReference type="InterPro" id="IPR017441">
    <property type="entry name" value="Protein_kinase_ATP_BS"/>
</dbReference>
<dbReference type="PROSITE" id="PS00107">
    <property type="entry name" value="PROTEIN_KINASE_ATP"/>
    <property type="match status" value="1"/>
</dbReference>
<evidence type="ECO:0000256" key="9">
    <source>
        <dbReference type="ARBA" id="ARBA00022737"/>
    </source>
</evidence>
<evidence type="ECO:0000256" key="26">
    <source>
        <dbReference type="SAM" id="SignalP"/>
    </source>
</evidence>
<dbReference type="AlphaFoldDB" id="A0AAU9WTF1"/>
<dbReference type="FunFam" id="3.30.200.20:FF:000593">
    <property type="entry name" value="Predicted protein"/>
    <property type="match status" value="1"/>
</dbReference>
<sequence length="961" mass="108444">MIDYFRVVFLFYLIHILSKKLFNAHENTGSFYTSGCSYTSNINNLTVQEHGKNYNLPLVAINCTKRNLNEFPAELPINTGRLLLSFNAISRLNAIEMEKIRHVRELFMEGNNMSFIGQRSFLNNKMLQTLNLGANKLTDLTPGIFEGLKNLLNLYLDRNWITQLHNGTFQSLNSLINLDLSANEISVISEGAFSGLKQLIYLDLSRNELGAVLPNHFSKLSSLHTLNLGFNRISSLEEEAFSECTNLKFLSVNHNNFTFVPKEAMKPLKALKKLDLSGNLVAFIPLDVFVTLRSLEFLNVSFCKVRVFHGMNLKKIMPQLKLAVNNNPLECTCDMLWMKEWLNDDPTVFYHWPQVKCKFPKRLSGRTLAGLNRSEMNCTCDCCQQSFKCFLGGKTCKCASEWAGPSCLDTCQFHNDSIGMLYEMVCSSSQGKCFCSNMSEVCVENAQLINSNLTWQCACKPGFQGDAFLNCSDIDECAQAHSVCDKSADCINTEGSYRCFCPNGYHGDGIICQSMKHQNKTVSIVTTTFSVLVFVVLIVALGCCIAPKRIQKIRNAKRSTDRKRKRKQSTRRYVDLYNIHELGFTNIVCTQEECLRDDKWEIPREKLHIFAAIGEGAFGVVMEGSLDKDEGAIKVAVKTLKPGADRYDYKDLMAELSIMKQAGSHPNIVSLLGACSVEGPLYLVMEFVSGGNLLCFLRKSRCQHPHYINITSSLNERELLNIAKDVADGMSHLSNLNIVHRDLAARNILLTENKIAKVTDFGLARDLQSEGVYTKTTAAGRLPVKWMAPESIQFHTYTSKSDVWSFGVLLWEIISIGQCPYPGIPARLLMRKLMIGYRMQKPSQCSDDMYEVMRACWQLDAGARPTFAELAKILHEFLARTGRAYINLEGADSYLEQIPTASFNLRSEFEKDESESNDFTEGSDELERVQVENDVGRHSESSAHASFQFQTETIHYMITKF</sequence>
<dbReference type="PROSITE" id="PS51450">
    <property type="entry name" value="LRR"/>
    <property type="match status" value="1"/>
</dbReference>
<feature type="chain" id="PRO_5043538397" description="receptor protein-tyrosine kinase" evidence="26">
    <location>
        <begin position="25"/>
        <end position="961"/>
    </location>
</feature>
<dbReference type="PANTHER" id="PTHR24416:SF622">
    <property type="entry name" value="PROTEIN KINASE DOMAIN-CONTAINING PROTEIN"/>
    <property type="match status" value="1"/>
</dbReference>
<dbReference type="InterPro" id="IPR000719">
    <property type="entry name" value="Prot_kinase_dom"/>
</dbReference>
<dbReference type="FunFam" id="2.10.25.10:FF:000038">
    <property type="entry name" value="Fibrillin 2"/>
    <property type="match status" value="1"/>
</dbReference>
<keyword evidence="10 24" id="KW-0547">Nucleotide-binding</keyword>
<evidence type="ECO:0000256" key="4">
    <source>
        <dbReference type="ARBA" id="ARBA00022553"/>
    </source>
</evidence>
<dbReference type="SMART" id="SM00219">
    <property type="entry name" value="TyrKc"/>
    <property type="match status" value="1"/>
</dbReference>
<evidence type="ECO:0000256" key="25">
    <source>
        <dbReference type="SAM" id="Phobius"/>
    </source>
</evidence>
<evidence type="ECO:0000256" key="7">
    <source>
        <dbReference type="ARBA" id="ARBA00022692"/>
    </source>
</evidence>
<dbReference type="EC" id="2.7.10.1" evidence="2"/>
<comment type="function">
    <text evidence="22">Receptor for basic fibroblast growth factor.</text>
</comment>
<dbReference type="EMBL" id="CALNXJ010000021">
    <property type="protein sequence ID" value="CAH3125280.1"/>
    <property type="molecule type" value="Genomic_DNA"/>
</dbReference>
<evidence type="ECO:0000256" key="8">
    <source>
        <dbReference type="ARBA" id="ARBA00022729"/>
    </source>
</evidence>
<feature type="signal peptide" evidence="26">
    <location>
        <begin position="1"/>
        <end position="24"/>
    </location>
</feature>
<dbReference type="SUPFAM" id="SSF56112">
    <property type="entry name" value="Protein kinase-like (PK-like)"/>
    <property type="match status" value="1"/>
</dbReference>
<evidence type="ECO:0000256" key="22">
    <source>
        <dbReference type="ARBA" id="ARBA00056965"/>
    </source>
</evidence>
<accession>A0AAU9WTF1</accession>
<keyword evidence="8 26" id="KW-0732">Signal</keyword>
<dbReference type="Pfam" id="PF07714">
    <property type="entry name" value="PK_Tyr_Ser-Thr"/>
    <property type="match status" value="1"/>
</dbReference>
<dbReference type="Gene3D" id="1.10.510.10">
    <property type="entry name" value="Transferase(Phosphotransferase) domain 1"/>
    <property type="match status" value="1"/>
</dbReference>
<dbReference type="InterPro" id="IPR020635">
    <property type="entry name" value="Tyr_kinase_cat_dom"/>
</dbReference>
<dbReference type="Pfam" id="PF07645">
    <property type="entry name" value="EGF_CA"/>
    <property type="match status" value="1"/>
</dbReference>
<dbReference type="InterPro" id="IPR008266">
    <property type="entry name" value="Tyr_kinase_AS"/>
</dbReference>
<dbReference type="PROSITE" id="PS50011">
    <property type="entry name" value="PROTEIN_KINASE_DOM"/>
    <property type="match status" value="1"/>
</dbReference>